<evidence type="ECO:0000313" key="1">
    <source>
        <dbReference type="EMBL" id="DAF61399.1"/>
    </source>
</evidence>
<reference evidence="1" key="1">
    <citation type="journal article" date="2021" name="Proc. Natl. Acad. Sci. U.S.A.">
        <title>A Catalog of Tens of Thousands of Viruses from Human Metagenomes Reveals Hidden Associations with Chronic Diseases.</title>
        <authorList>
            <person name="Tisza M.J."/>
            <person name="Buck C.B."/>
        </authorList>
    </citation>
    <scope>NUCLEOTIDE SEQUENCE</scope>
    <source>
        <strain evidence="1">CtNnX9</strain>
    </source>
</reference>
<organism evidence="1">
    <name type="scientific">Siphoviridae sp. ctNnX9</name>
    <dbReference type="NCBI Taxonomy" id="2827859"/>
    <lineage>
        <taxon>Viruses</taxon>
        <taxon>Duplodnaviria</taxon>
        <taxon>Heunggongvirae</taxon>
        <taxon>Uroviricota</taxon>
        <taxon>Caudoviricetes</taxon>
    </lineage>
</organism>
<accession>A0A8S5TEJ1</accession>
<dbReference type="EMBL" id="BK032810">
    <property type="protein sequence ID" value="DAF61399.1"/>
    <property type="molecule type" value="Genomic_DNA"/>
</dbReference>
<name>A0A8S5TEJ1_9CAUD</name>
<sequence>MSQEENVTKLLLKADDKLRRQYETLVRELIAATGEAPKNVSSDELFSIAKHCPRAAKEKIDRLLNEYCAQMTATIQAGITQAILLSSNTSQMAFSGMTRFDEDDVKSWRKTTAEAFREQRLHNMGGLDLSTSVWNYTQQTKAEFELAMSQSIEDALKNGNSAEQLGRAVRDKLNNPNMMYRRYHLKKLMSDGTKRDVVEWRRRVIGQDGRVRFVKEDLEKVGRGVYRSARQNGLRLAMTEINMAYNYANCKRWSEEPFVLGIRIRLSKNHPLTDICDELQGDYPSDFVFTGWHPRCRCSMSSILMDRDSEEWKKLRAMSEDEYKRYVSPNKIKGFPSVFNKWCRDNEEKLNKARKNNKLPYFVKENQAQIGKLLGWRNVQYEINQRKFQGYLNDQNYTNVKFNHENGAFMATHREHNLDRKKGWYETDVQKIAFDNGYSVILQKEDHTVKNMKNVEGTWDGKRFEIAAAETGTANNILRALKHCATKPDCSVAVVYLPNEVNQDNIDRGIKRFEGLRGFSQWALFEDIFIVDRTGIKNHHHPR</sequence>
<proteinExistence type="predicted"/>
<protein>
    <submittedName>
        <fullName evidence="1">Minor capsid protein</fullName>
    </submittedName>
</protein>